<dbReference type="EMBL" id="JAUCMV010000003">
    <property type="protein sequence ID" value="KAK0413525.1"/>
    <property type="molecule type" value="Genomic_DNA"/>
</dbReference>
<reference evidence="1" key="1">
    <citation type="submission" date="2023-06" db="EMBL/GenBank/DDBJ databases">
        <title>Genomic analysis of the entomopathogenic nematode Steinernema hermaphroditum.</title>
        <authorList>
            <person name="Schwarz E.M."/>
            <person name="Heppert J.K."/>
            <person name="Baniya A."/>
            <person name="Schwartz H.T."/>
            <person name="Tan C.-H."/>
            <person name="Antoshechkin I."/>
            <person name="Sternberg P.W."/>
            <person name="Goodrich-Blair H."/>
            <person name="Dillman A.R."/>
        </authorList>
    </citation>
    <scope>NUCLEOTIDE SEQUENCE</scope>
    <source>
        <strain evidence="1">PS9179</strain>
        <tissue evidence="1">Whole animal</tissue>
    </source>
</reference>
<protein>
    <submittedName>
        <fullName evidence="1">Uncharacterized protein</fullName>
    </submittedName>
</protein>
<gene>
    <name evidence="1" type="ORF">QR680_006853</name>
</gene>
<dbReference type="Proteomes" id="UP001175271">
    <property type="component" value="Unassembled WGS sequence"/>
</dbReference>
<keyword evidence="2" id="KW-1185">Reference proteome</keyword>
<dbReference type="AlphaFoldDB" id="A0AA39LY30"/>
<dbReference type="Pfam" id="PF22945">
    <property type="entry name" value="LEM-3_GIY-YIG"/>
    <property type="match status" value="1"/>
</dbReference>
<evidence type="ECO:0000313" key="1">
    <source>
        <dbReference type="EMBL" id="KAK0413525.1"/>
    </source>
</evidence>
<name>A0AA39LY30_9BILA</name>
<accession>A0AA39LY30</accession>
<sequence>MHFCATLYIPNNLHVTVLEQFFRRETIEMVTLDNSLYRFFLRSDRDVDTICKTQGECRCFHCNDIHETQDDFSEHVMETHSAAALVSFTNSSALTARSTFPCLNRSSVRQIASDCSMANVDRTLKFKKFYNYVIVDPTRMPPPENCSFYQFLTATIYISKGEGSRCYDHLLEAAAATNDAAMGIKVRLLRSVYVAAACRGSSSPEALMREHAMISLFPDRFLTNGNRGENWWHLTNAIDPANNQMLFTGYGILCLVRIYQELRHGYMPEIGQHDLGR</sequence>
<comment type="caution">
    <text evidence="1">The sequence shown here is derived from an EMBL/GenBank/DDBJ whole genome shotgun (WGS) entry which is preliminary data.</text>
</comment>
<organism evidence="1 2">
    <name type="scientific">Steinernema hermaphroditum</name>
    <dbReference type="NCBI Taxonomy" id="289476"/>
    <lineage>
        <taxon>Eukaryota</taxon>
        <taxon>Metazoa</taxon>
        <taxon>Ecdysozoa</taxon>
        <taxon>Nematoda</taxon>
        <taxon>Chromadorea</taxon>
        <taxon>Rhabditida</taxon>
        <taxon>Tylenchina</taxon>
        <taxon>Panagrolaimomorpha</taxon>
        <taxon>Strongyloidoidea</taxon>
        <taxon>Steinernematidae</taxon>
        <taxon>Steinernema</taxon>
    </lineage>
</organism>
<proteinExistence type="predicted"/>
<evidence type="ECO:0000313" key="2">
    <source>
        <dbReference type="Proteomes" id="UP001175271"/>
    </source>
</evidence>